<comment type="similarity">
    <text evidence="3">Belongs to the pectinesterase family.</text>
</comment>
<dbReference type="EC" id="3.1.1.11" evidence="4 12"/>
<feature type="chain" id="PRO_5040546687" description="Pectinesterase" evidence="12">
    <location>
        <begin position="28"/>
        <end position="358"/>
    </location>
</feature>
<gene>
    <name evidence="14" type="ORF">NE237_001224</name>
</gene>
<protein>
    <recommendedName>
        <fullName evidence="4 12">Pectinesterase</fullName>
        <ecNumber evidence="4 12">3.1.1.11</ecNumber>
    </recommendedName>
</protein>
<dbReference type="PANTHER" id="PTHR31321:SF31">
    <property type="entry name" value="PECTINESTERASE QRT1"/>
    <property type="match status" value="1"/>
</dbReference>
<evidence type="ECO:0000256" key="3">
    <source>
        <dbReference type="ARBA" id="ARBA00008891"/>
    </source>
</evidence>
<keyword evidence="15" id="KW-1185">Reference proteome</keyword>
<dbReference type="PANTHER" id="PTHR31321">
    <property type="entry name" value="ACYL-COA THIOESTER HYDROLASE YBHC-RELATED"/>
    <property type="match status" value="1"/>
</dbReference>
<dbReference type="EMBL" id="JAMYWD010000003">
    <property type="protein sequence ID" value="KAJ4976118.1"/>
    <property type="molecule type" value="Genomic_DNA"/>
</dbReference>
<evidence type="ECO:0000256" key="10">
    <source>
        <dbReference type="ARBA" id="ARBA00047928"/>
    </source>
</evidence>
<feature type="domain" description="Pectinesterase catalytic" evidence="13">
    <location>
        <begin position="62"/>
        <end position="353"/>
    </location>
</feature>
<keyword evidence="6" id="KW-0964">Secreted</keyword>
<dbReference type="GO" id="GO:0045490">
    <property type="term" value="P:pectin catabolic process"/>
    <property type="evidence" value="ECO:0007669"/>
    <property type="project" value="UniProtKB-UniRule"/>
</dbReference>
<evidence type="ECO:0000256" key="6">
    <source>
        <dbReference type="ARBA" id="ARBA00022525"/>
    </source>
</evidence>
<organism evidence="14 15">
    <name type="scientific">Protea cynaroides</name>
    <dbReference type="NCBI Taxonomy" id="273540"/>
    <lineage>
        <taxon>Eukaryota</taxon>
        <taxon>Viridiplantae</taxon>
        <taxon>Streptophyta</taxon>
        <taxon>Embryophyta</taxon>
        <taxon>Tracheophyta</taxon>
        <taxon>Spermatophyta</taxon>
        <taxon>Magnoliopsida</taxon>
        <taxon>Proteales</taxon>
        <taxon>Proteaceae</taxon>
        <taxon>Protea</taxon>
    </lineage>
</organism>
<evidence type="ECO:0000256" key="7">
    <source>
        <dbReference type="ARBA" id="ARBA00022729"/>
    </source>
</evidence>
<feature type="active site" evidence="11">
    <location>
        <position position="220"/>
    </location>
</feature>
<accession>A0A9Q0KSP8</accession>
<comment type="subcellular location">
    <subcellularLocation>
        <location evidence="1">Secreted</location>
        <location evidence="1">Cell wall</location>
    </subcellularLocation>
</comment>
<dbReference type="GO" id="GO:0030599">
    <property type="term" value="F:pectinesterase activity"/>
    <property type="evidence" value="ECO:0007669"/>
    <property type="project" value="UniProtKB-UniRule"/>
</dbReference>
<dbReference type="InterPro" id="IPR011050">
    <property type="entry name" value="Pectin_lyase_fold/virulence"/>
</dbReference>
<keyword evidence="5" id="KW-0134">Cell wall</keyword>
<dbReference type="FunFam" id="2.160.20.10:FF:000008">
    <property type="entry name" value="Pectinesterase"/>
    <property type="match status" value="1"/>
</dbReference>
<keyword evidence="7 12" id="KW-0732">Signal</keyword>
<evidence type="ECO:0000313" key="14">
    <source>
        <dbReference type="EMBL" id="KAJ4976118.1"/>
    </source>
</evidence>
<dbReference type="GO" id="GO:0042545">
    <property type="term" value="P:cell wall modification"/>
    <property type="evidence" value="ECO:0007669"/>
    <property type="project" value="UniProtKB-UniRule"/>
</dbReference>
<dbReference type="Gene3D" id="2.160.20.10">
    <property type="entry name" value="Single-stranded right-handed beta-helix, Pectin lyase-like"/>
    <property type="match status" value="1"/>
</dbReference>
<keyword evidence="9 12" id="KW-0063">Aspartyl esterase</keyword>
<dbReference type="Proteomes" id="UP001141806">
    <property type="component" value="Unassembled WGS sequence"/>
</dbReference>
<evidence type="ECO:0000256" key="12">
    <source>
        <dbReference type="RuleBase" id="RU000589"/>
    </source>
</evidence>
<reference evidence="14" key="1">
    <citation type="journal article" date="2023" name="Plant J.">
        <title>The genome of the king protea, Protea cynaroides.</title>
        <authorList>
            <person name="Chang J."/>
            <person name="Duong T.A."/>
            <person name="Schoeman C."/>
            <person name="Ma X."/>
            <person name="Roodt D."/>
            <person name="Barker N."/>
            <person name="Li Z."/>
            <person name="Van de Peer Y."/>
            <person name="Mizrachi E."/>
        </authorList>
    </citation>
    <scope>NUCLEOTIDE SEQUENCE</scope>
    <source>
        <tissue evidence="14">Young leaves</tissue>
    </source>
</reference>
<evidence type="ECO:0000256" key="11">
    <source>
        <dbReference type="PROSITE-ProRule" id="PRU10040"/>
    </source>
</evidence>
<comment type="catalytic activity">
    <reaction evidence="10 12">
        <text>[(1-&gt;4)-alpha-D-galacturonosyl methyl ester](n) + n H2O = [(1-&gt;4)-alpha-D-galacturonosyl](n) + n methanol + n H(+)</text>
        <dbReference type="Rhea" id="RHEA:22380"/>
        <dbReference type="Rhea" id="RHEA-COMP:14570"/>
        <dbReference type="Rhea" id="RHEA-COMP:14573"/>
        <dbReference type="ChEBI" id="CHEBI:15377"/>
        <dbReference type="ChEBI" id="CHEBI:15378"/>
        <dbReference type="ChEBI" id="CHEBI:17790"/>
        <dbReference type="ChEBI" id="CHEBI:140522"/>
        <dbReference type="ChEBI" id="CHEBI:140523"/>
        <dbReference type="EC" id="3.1.1.11"/>
    </reaction>
</comment>
<dbReference type="AlphaFoldDB" id="A0A9Q0KSP8"/>
<dbReference type="InterPro" id="IPR000070">
    <property type="entry name" value="Pectinesterase_cat"/>
</dbReference>
<evidence type="ECO:0000256" key="2">
    <source>
        <dbReference type="ARBA" id="ARBA00005184"/>
    </source>
</evidence>
<evidence type="ECO:0000256" key="5">
    <source>
        <dbReference type="ARBA" id="ARBA00022512"/>
    </source>
</evidence>
<evidence type="ECO:0000256" key="8">
    <source>
        <dbReference type="ARBA" id="ARBA00022801"/>
    </source>
</evidence>
<name>A0A9Q0KSP8_9MAGN</name>
<evidence type="ECO:0000256" key="9">
    <source>
        <dbReference type="ARBA" id="ARBA00023085"/>
    </source>
</evidence>
<evidence type="ECO:0000259" key="13">
    <source>
        <dbReference type="Pfam" id="PF01095"/>
    </source>
</evidence>
<dbReference type="InterPro" id="IPR033131">
    <property type="entry name" value="Pectinesterase_Asp_AS"/>
</dbReference>
<feature type="signal peptide" evidence="12">
    <location>
        <begin position="1"/>
        <end position="27"/>
    </location>
</feature>
<dbReference type="InterPro" id="IPR012334">
    <property type="entry name" value="Pectin_lyas_fold"/>
</dbReference>
<sequence>MSSSSVFSLTLLVFLVVLGTHLGFCASNGPYPNNFISWEDLKVEQHQGRLNLNDGFNSSGVIVVSNDGTGDSVTVQGAVDMVPINNVKRVKILILPGVYRERVFVRRTKPYISFIGKQKSQTVISWNTKASDKKANGEDIGTYDTATVAVESDYFCATEITFENTVVAAAGKEGMQAVALRVSGDKSMFYRVRVLGSQDTLLDDRGTHYFYKCYIQGSVDFIFGEARSLYQDCTLLSTAEEFGAIAASHRNFENEKAGFSFVNCRVKGTGSIFLGRAWGRYSRTVYSYCDLDDIINPLGWSDWGDPSRRRTVQFAEYRCKGNGANPWGRVPWSKSLSYEQARPFLDRAYIEGDQWLKL</sequence>
<comment type="caution">
    <text evidence="14">The sequence shown here is derived from an EMBL/GenBank/DDBJ whole genome shotgun (WGS) entry which is preliminary data.</text>
</comment>
<dbReference type="SUPFAM" id="SSF51126">
    <property type="entry name" value="Pectin lyase-like"/>
    <property type="match status" value="1"/>
</dbReference>
<comment type="pathway">
    <text evidence="2 12">Glycan metabolism; pectin degradation; 2-dehydro-3-deoxy-D-gluconate from pectin: step 1/5.</text>
</comment>
<evidence type="ECO:0000256" key="4">
    <source>
        <dbReference type="ARBA" id="ARBA00013229"/>
    </source>
</evidence>
<evidence type="ECO:0000256" key="1">
    <source>
        <dbReference type="ARBA" id="ARBA00004191"/>
    </source>
</evidence>
<dbReference type="PROSITE" id="PS00503">
    <property type="entry name" value="PECTINESTERASE_2"/>
    <property type="match status" value="1"/>
</dbReference>
<keyword evidence="8 12" id="KW-0378">Hydrolase</keyword>
<dbReference type="Pfam" id="PF01095">
    <property type="entry name" value="Pectinesterase"/>
    <property type="match status" value="1"/>
</dbReference>
<dbReference type="OrthoDB" id="2019149at2759"/>
<proteinExistence type="inferred from homology"/>
<evidence type="ECO:0000313" key="15">
    <source>
        <dbReference type="Proteomes" id="UP001141806"/>
    </source>
</evidence>